<sequence>MKYINSFIIAFAMYSKIPMPKAEWEKENMKYVMCFFPWIGGVIGLLFYLWGVCAARIPVGPILYAAILTVIPVAVTGGIHLDGLLDTADALSSWQTKERRLEILKDSNAGAFAVIAGCLYFLLWFGFSSELKQEGILMVSYGFFLSRCLSGYAVTAFPCAKDSGLAAMFAEHAQKKWAGRILLAETGMIGAVMLMTDVRLGGISLGAAFVVFYWYYRMSLDKFGGITGDLAGWFLQICELAVVIAAAAAGKIW</sequence>
<evidence type="ECO:0000313" key="1">
    <source>
        <dbReference type="EMBL" id="TGY98325.1"/>
    </source>
</evidence>
<evidence type="ECO:0000313" key="2">
    <source>
        <dbReference type="Proteomes" id="UP000304953"/>
    </source>
</evidence>
<dbReference type="EMBL" id="SRYA01000001">
    <property type="protein sequence ID" value="TGY98325.1"/>
    <property type="molecule type" value="Genomic_DNA"/>
</dbReference>
<name>A0AC61S2R4_9FIRM</name>
<organism evidence="1 2">
    <name type="scientific">Petralouisia muris</name>
    <dbReference type="NCBI Taxonomy" id="3032872"/>
    <lineage>
        <taxon>Bacteria</taxon>
        <taxon>Bacillati</taxon>
        <taxon>Bacillota</taxon>
        <taxon>Clostridia</taxon>
        <taxon>Lachnospirales</taxon>
        <taxon>Lachnospiraceae</taxon>
        <taxon>Petralouisia</taxon>
    </lineage>
</organism>
<keyword evidence="2" id="KW-1185">Reference proteome</keyword>
<reference evidence="1" key="1">
    <citation type="submission" date="2019-04" db="EMBL/GenBank/DDBJ databases">
        <title>Microbes associate with the intestines of laboratory mice.</title>
        <authorList>
            <person name="Navarre W."/>
            <person name="Wong E."/>
            <person name="Huang K."/>
            <person name="Tropini C."/>
            <person name="Ng K."/>
            <person name="Yu B."/>
        </authorList>
    </citation>
    <scope>NUCLEOTIDE SEQUENCE</scope>
    <source>
        <strain evidence="1">NM01_1-7b</strain>
    </source>
</reference>
<gene>
    <name evidence="1" type="ORF">E5329_00645</name>
</gene>
<dbReference type="Proteomes" id="UP000304953">
    <property type="component" value="Unassembled WGS sequence"/>
</dbReference>
<comment type="caution">
    <text evidence="1">The sequence shown here is derived from an EMBL/GenBank/DDBJ whole genome shotgun (WGS) entry which is preliminary data.</text>
</comment>
<accession>A0AC61S2R4</accession>
<protein>
    <submittedName>
        <fullName evidence="1">Adenosylcobinamide-GDP ribazoletransferase</fullName>
    </submittedName>
</protein>
<proteinExistence type="predicted"/>